<proteinExistence type="predicted"/>
<dbReference type="Proteomes" id="UP000432015">
    <property type="component" value="Unassembled WGS sequence"/>
</dbReference>
<reference evidence="2 3" key="1">
    <citation type="submission" date="2019-11" db="EMBL/GenBank/DDBJ databases">
        <authorList>
            <person name="Cao P."/>
        </authorList>
    </citation>
    <scope>NUCLEOTIDE SEQUENCE [LARGE SCALE GENOMIC DNA]</scope>
    <source>
        <strain evidence="2 3">NEAU-AAG5</strain>
    </source>
</reference>
<accession>A0A7K1KTN0</accession>
<name>A0A7K1KTN0_9ACTN</name>
<comment type="caution">
    <text evidence="2">The sequence shown here is derived from an EMBL/GenBank/DDBJ whole genome shotgun (WGS) entry which is preliminary data.</text>
</comment>
<gene>
    <name evidence="2" type="ORF">GNZ18_02875</name>
</gene>
<keyword evidence="3" id="KW-1185">Reference proteome</keyword>
<evidence type="ECO:0000313" key="3">
    <source>
        <dbReference type="Proteomes" id="UP000432015"/>
    </source>
</evidence>
<evidence type="ECO:0000256" key="1">
    <source>
        <dbReference type="SAM" id="Phobius"/>
    </source>
</evidence>
<dbReference type="AlphaFoldDB" id="A0A7K1KTN0"/>
<feature type="transmembrane region" description="Helical" evidence="1">
    <location>
        <begin position="43"/>
        <end position="61"/>
    </location>
</feature>
<sequence length="79" mass="7902">MADDPPDGRSAAPNSQTVPAVLGSVGSIGAATAAVFVSLGPAAVPAVIGVVATSAAITGVIERYIRRRKKQEELEVADS</sequence>
<keyword evidence="1" id="KW-1133">Transmembrane helix</keyword>
<evidence type="ECO:0000313" key="2">
    <source>
        <dbReference type="EMBL" id="MUN35544.1"/>
    </source>
</evidence>
<keyword evidence="1" id="KW-0472">Membrane</keyword>
<organism evidence="2 3">
    <name type="scientific">Actinomadura litoris</name>
    <dbReference type="NCBI Taxonomy" id="2678616"/>
    <lineage>
        <taxon>Bacteria</taxon>
        <taxon>Bacillati</taxon>
        <taxon>Actinomycetota</taxon>
        <taxon>Actinomycetes</taxon>
        <taxon>Streptosporangiales</taxon>
        <taxon>Thermomonosporaceae</taxon>
        <taxon>Actinomadura</taxon>
    </lineage>
</organism>
<dbReference type="RefSeq" id="WP_156214470.1">
    <property type="nucleotide sequence ID" value="NZ_WOFH01000001.1"/>
</dbReference>
<dbReference type="EMBL" id="WOFH01000001">
    <property type="protein sequence ID" value="MUN35544.1"/>
    <property type="molecule type" value="Genomic_DNA"/>
</dbReference>
<keyword evidence="1" id="KW-0812">Transmembrane</keyword>
<protein>
    <submittedName>
        <fullName evidence="2">Uncharacterized protein</fullName>
    </submittedName>
</protein>